<reference evidence="1 2" key="1">
    <citation type="submission" date="2016-10" db="EMBL/GenBank/DDBJ databases">
        <authorList>
            <person name="de Groot N.N."/>
        </authorList>
    </citation>
    <scope>NUCLEOTIDE SEQUENCE [LARGE SCALE GENOMIC DNA]</scope>
    <source>
        <strain evidence="1 2">DSM 44149</strain>
    </source>
</reference>
<gene>
    <name evidence="1" type="ORF">SAMN04489726_2855</name>
</gene>
<dbReference type="EMBL" id="LT629701">
    <property type="protein sequence ID" value="SDM67664.1"/>
    <property type="molecule type" value="Genomic_DNA"/>
</dbReference>
<dbReference type="Proteomes" id="UP000183376">
    <property type="component" value="Chromosome I"/>
</dbReference>
<accession>A0A1G9V659</accession>
<name>A0A1G9V659_ALLAB</name>
<dbReference type="STRING" id="211114.SAMN04489726_2855"/>
<proteinExistence type="predicted"/>
<dbReference type="AlphaFoldDB" id="A0A1G9V659"/>
<sequence>MFLAERSYRQHVTLVDGCDLGNQGGILLGFSEWLALRGDLRSVGPHWSHLVLQVASQELGRTIDPHAGEEDERLAIDALFDLLREFLTEASTGRDRVRIISRYALREREMSRNFPPGLTASDVSLLVNCMNETLEALEDWEFSTRVGADKAQVKAMMDRLRWMAQGDA</sequence>
<protein>
    <submittedName>
        <fullName evidence="1">Uncharacterized protein</fullName>
    </submittedName>
</protein>
<evidence type="ECO:0000313" key="1">
    <source>
        <dbReference type="EMBL" id="SDM67664.1"/>
    </source>
</evidence>
<organism evidence="1 2">
    <name type="scientific">Allokutzneria albata</name>
    <name type="common">Kibdelosporangium albatum</name>
    <dbReference type="NCBI Taxonomy" id="211114"/>
    <lineage>
        <taxon>Bacteria</taxon>
        <taxon>Bacillati</taxon>
        <taxon>Actinomycetota</taxon>
        <taxon>Actinomycetes</taxon>
        <taxon>Pseudonocardiales</taxon>
        <taxon>Pseudonocardiaceae</taxon>
        <taxon>Allokutzneria</taxon>
    </lineage>
</organism>
<keyword evidence="2" id="KW-1185">Reference proteome</keyword>
<evidence type="ECO:0000313" key="2">
    <source>
        <dbReference type="Proteomes" id="UP000183376"/>
    </source>
</evidence>